<reference evidence="3" key="1">
    <citation type="submission" date="2015-02" db="EMBL/GenBank/DDBJ databases">
        <title>Genome sequencing for Strongylocentrotus purpuratus.</title>
        <authorList>
            <person name="Murali S."/>
            <person name="Liu Y."/>
            <person name="Vee V."/>
            <person name="English A."/>
            <person name="Wang M."/>
            <person name="Skinner E."/>
            <person name="Han Y."/>
            <person name="Muzny D.M."/>
            <person name="Worley K.C."/>
            <person name="Gibbs R.A."/>
        </authorList>
    </citation>
    <scope>NUCLEOTIDE SEQUENCE</scope>
</reference>
<dbReference type="OMA" id="AVFPKFD"/>
<dbReference type="EnsemblMetazoa" id="XM_030972130">
    <property type="protein sequence ID" value="XP_030827990"/>
    <property type="gene ID" value="LOC579012"/>
</dbReference>
<evidence type="ECO:0000313" key="3">
    <source>
        <dbReference type="Proteomes" id="UP000007110"/>
    </source>
</evidence>
<keyword evidence="3" id="KW-1185">Reference proteome</keyword>
<evidence type="ECO:0000313" key="2">
    <source>
        <dbReference type="EnsemblMetazoa" id="XP_030827990"/>
    </source>
</evidence>
<dbReference type="Proteomes" id="UP000007110">
    <property type="component" value="Unassembled WGS sequence"/>
</dbReference>
<organism evidence="2 3">
    <name type="scientific">Strongylocentrotus purpuratus</name>
    <name type="common">Purple sea urchin</name>
    <dbReference type="NCBI Taxonomy" id="7668"/>
    <lineage>
        <taxon>Eukaryota</taxon>
        <taxon>Metazoa</taxon>
        <taxon>Echinodermata</taxon>
        <taxon>Eleutherozoa</taxon>
        <taxon>Echinozoa</taxon>
        <taxon>Echinoidea</taxon>
        <taxon>Euechinoidea</taxon>
        <taxon>Echinacea</taxon>
        <taxon>Camarodonta</taxon>
        <taxon>Echinidea</taxon>
        <taxon>Strongylocentrotidae</taxon>
        <taxon>Strongylocentrotus</taxon>
    </lineage>
</organism>
<reference evidence="2" key="2">
    <citation type="submission" date="2021-01" db="UniProtKB">
        <authorList>
            <consortium name="EnsemblMetazoa"/>
        </authorList>
    </citation>
    <scope>IDENTIFICATION</scope>
</reference>
<evidence type="ECO:0000256" key="1">
    <source>
        <dbReference type="SAM" id="MobiDB-lite"/>
    </source>
</evidence>
<dbReference type="InParanoid" id="A0A7M7MXC4"/>
<protein>
    <submittedName>
        <fullName evidence="2">Uncharacterized protein</fullName>
    </submittedName>
</protein>
<accession>A0A7M7MXC4</accession>
<feature type="region of interest" description="Disordered" evidence="1">
    <location>
        <begin position="426"/>
        <end position="447"/>
    </location>
</feature>
<feature type="region of interest" description="Disordered" evidence="1">
    <location>
        <begin position="648"/>
        <end position="670"/>
    </location>
</feature>
<dbReference type="GO" id="GO:0005813">
    <property type="term" value="C:centrosome"/>
    <property type="evidence" value="ECO:0000318"/>
    <property type="project" value="GO_Central"/>
</dbReference>
<name>A0A7M7MXC4_STRPU</name>
<sequence length="799" mass="91129">MTAAISMTNPASAGPMGVAHYYREPQGLDTLSRNFQSSELFTPFQVPQRSTISVSRYSHFRDALDKTPRVPWGTAREYGGAGPINLPDDHRPKSEPPAAVEKGHRHYGAGVNPYPRGIPIDQYYDLTLLKRSNIRSNDQLLPRPTEVDMTKLSIDQPFPAEHPYSSHMSRFAMFPSFASTPDDYKTGEAVRQQQPLHPEIPANPNPITINYKSKGARDRVETEHIPHDSQKKALSWPGDLFFQNKKTPASGQQQFYPIPPKAVIPNHAPRKLDHTLNPRTANALRNVERSQWTTTYNRAHAGYGPANTLDLDNLEDKMEMEKKLRIEDHSLNPRSYPTFMPPRPMEGRISRLIGPNQMVRCVVKDGRILYVPYYPKIEIEMDKVREHKNLPTETTEQFQDPTLTKQWERLQSAQHPDGHLSKIEEKKREAAENADPANTLPIGDNSYKPVEKVKESTYLQDMAVNRRAEVEDMAHKARWKQAELQEHHHDLKELKRKVDYTTPSLQKQVYYDSLHKTYTSKPPFYYDGDNPYEHDYVTPWDYHKTSAITDQYKIESHAAKIREKVQEKIDAQFPGTPGRNPYVMPKYTQDQLMNGRPRTVEGEKVQKPVPQSTYVYSYTPENIKTIVTPDQPRFDLWDANRPLPQIYNSNATTAASPNSKTSSASKQVSISDTVKVANGGNAEPLRTHEQPMTSHEQMLRTSMNGPTEPAAHNPGSNPVVDARHSNPEGNRDWRFDWTPGYALGPRPQTTLLNQQNSFTKTGTRAEFNNTFGETNPDLRDNISDGKKHEFQGENAFSWH</sequence>
<dbReference type="PANTHER" id="PTHR31393">
    <property type="entry name" value="C5ORF31"/>
    <property type="match status" value="1"/>
</dbReference>
<feature type="compositionally biased region" description="Basic and acidic residues" evidence="1">
    <location>
        <begin position="776"/>
        <end position="791"/>
    </location>
</feature>
<proteinExistence type="predicted"/>
<dbReference type="InterPro" id="IPR027886">
    <property type="entry name" value="SPMIP4"/>
</dbReference>
<dbReference type="PANTHER" id="PTHR31393:SF2">
    <property type="entry name" value="CHROMOSOME 7 OPEN READING FRAME 31"/>
    <property type="match status" value="1"/>
</dbReference>
<dbReference type="OrthoDB" id="10040207at2759"/>
<feature type="region of interest" description="Disordered" evidence="1">
    <location>
        <begin position="766"/>
        <end position="799"/>
    </location>
</feature>
<dbReference type="AlphaFoldDB" id="A0A7M7MXC4"/>
<feature type="region of interest" description="Disordered" evidence="1">
    <location>
        <begin position="71"/>
        <end position="110"/>
    </location>
</feature>
<dbReference type="GeneID" id="579012"/>
<dbReference type="RefSeq" id="XP_030827990.1">
    <property type="nucleotide sequence ID" value="XM_030972130.1"/>
</dbReference>
<dbReference type="Pfam" id="PF15093">
    <property type="entry name" value="SPMIP4-like"/>
    <property type="match status" value="1"/>
</dbReference>